<accession>A0A200PMI0</accession>
<dbReference type="EMBL" id="MVGT01004461">
    <property type="protein sequence ID" value="OUZ99425.1"/>
    <property type="molecule type" value="Genomic_DNA"/>
</dbReference>
<proteinExistence type="predicted"/>
<sequence>MDPWLEAYPLKESVPAIFKISNLKHGSLFQFIHSDPFQNNCAWDLHLKRDPNTAEIPELMQLLGKIREPPELQDHIDDSRSWLAASNNKFSVKSMYEALVGKEDGLFFPKKSERNKRVFEDKDETAHSVTIGTKALLARWFAVYYPDVRIDFGQWIFYWDSVIDAH</sequence>
<name>A0A200PMI0_MACCD</name>
<dbReference type="AlphaFoldDB" id="A0A200PMI0"/>
<dbReference type="Proteomes" id="UP000195402">
    <property type="component" value="Unassembled WGS sequence"/>
</dbReference>
<dbReference type="InParanoid" id="A0A200PMI0"/>
<keyword evidence="2" id="KW-1185">Reference proteome</keyword>
<protein>
    <submittedName>
        <fullName evidence="1">Uncharacterized protein</fullName>
    </submittedName>
</protein>
<gene>
    <name evidence="1" type="ORF">BVC80_409g6</name>
</gene>
<reference evidence="1 2" key="1">
    <citation type="journal article" date="2017" name="Mol. Plant">
        <title>The Genome of Medicinal Plant Macleaya cordata Provides New Insights into Benzylisoquinoline Alkaloids Metabolism.</title>
        <authorList>
            <person name="Liu X."/>
            <person name="Liu Y."/>
            <person name="Huang P."/>
            <person name="Ma Y."/>
            <person name="Qing Z."/>
            <person name="Tang Q."/>
            <person name="Cao H."/>
            <person name="Cheng P."/>
            <person name="Zheng Y."/>
            <person name="Yuan Z."/>
            <person name="Zhou Y."/>
            <person name="Liu J."/>
            <person name="Tang Z."/>
            <person name="Zhuo Y."/>
            <person name="Zhang Y."/>
            <person name="Yu L."/>
            <person name="Huang J."/>
            <person name="Yang P."/>
            <person name="Peng Q."/>
            <person name="Zhang J."/>
            <person name="Jiang W."/>
            <person name="Zhang Z."/>
            <person name="Lin K."/>
            <person name="Ro D.K."/>
            <person name="Chen X."/>
            <person name="Xiong X."/>
            <person name="Shang Y."/>
            <person name="Huang S."/>
            <person name="Zeng J."/>
        </authorList>
    </citation>
    <scope>NUCLEOTIDE SEQUENCE [LARGE SCALE GENOMIC DNA]</scope>
    <source>
        <strain evidence="2">cv. BLH2017</strain>
        <tissue evidence="1">Root</tissue>
    </source>
</reference>
<organism evidence="1 2">
    <name type="scientific">Macleaya cordata</name>
    <name type="common">Five-seeded plume-poppy</name>
    <name type="synonym">Bocconia cordata</name>
    <dbReference type="NCBI Taxonomy" id="56857"/>
    <lineage>
        <taxon>Eukaryota</taxon>
        <taxon>Viridiplantae</taxon>
        <taxon>Streptophyta</taxon>
        <taxon>Embryophyta</taxon>
        <taxon>Tracheophyta</taxon>
        <taxon>Spermatophyta</taxon>
        <taxon>Magnoliopsida</taxon>
        <taxon>Ranunculales</taxon>
        <taxon>Papaveraceae</taxon>
        <taxon>Papaveroideae</taxon>
        <taxon>Macleaya</taxon>
    </lineage>
</organism>
<evidence type="ECO:0000313" key="1">
    <source>
        <dbReference type="EMBL" id="OUZ99425.1"/>
    </source>
</evidence>
<comment type="caution">
    <text evidence="1">The sequence shown here is derived from an EMBL/GenBank/DDBJ whole genome shotgun (WGS) entry which is preliminary data.</text>
</comment>
<evidence type="ECO:0000313" key="2">
    <source>
        <dbReference type="Proteomes" id="UP000195402"/>
    </source>
</evidence>